<dbReference type="OrthoDB" id="9787136at2"/>
<dbReference type="PANTHER" id="PTHR43741">
    <property type="entry name" value="FMN-DEPENDENT NADH-AZOREDUCTASE 1"/>
    <property type="match status" value="1"/>
</dbReference>
<keyword evidence="4 6" id="KW-0520">NAD</keyword>
<feature type="binding site" evidence="6">
    <location>
        <begin position="23"/>
        <end position="25"/>
    </location>
    <ligand>
        <name>FMN</name>
        <dbReference type="ChEBI" id="CHEBI:58210"/>
    </ligand>
</feature>
<proteinExistence type="inferred from homology"/>
<dbReference type="Proteomes" id="UP000305730">
    <property type="component" value="Unassembled WGS sequence"/>
</dbReference>
<dbReference type="PANTHER" id="PTHR43741:SF2">
    <property type="entry name" value="FMN-DEPENDENT NADH:QUINONE OXIDOREDUCTASE"/>
    <property type="match status" value="1"/>
</dbReference>
<dbReference type="RefSeq" id="WP_138598309.1">
    <property type="nucleotide sequence ID" value="NZ_PNCK01000090.1"/>
</dbReference>
<protein>
    <recommendedName>
        <fullName evidence="6">FMN dependent NADH:quinone oxidoreductase</fullName>
        <ecNumber evidence="6">1.6.5.-</ecNumber>
    </recommendedName>
    <alternativeName>
        <fullName evidence="6">Azo-dye reductase</fullName>
    </alternativeName>
    <alternativeName>
        <fullName evidence="6">FMN-dependent NADH-azo compound oxidoreductase</fullName>
    </alternativeName>
    <alternativeName>
        <fullName evidence="6">FMN-dependent NADH-azoreductase</fullName>
        <ecNumber evidence="6">1.7.1.17</ecNumber>
    </alternativeName>
</protein>
<dbReference type="HAMAP" id="MF_01216">
    <property type="entry name" value="Azoreductase_type1"/>
    <property type="match status" value="1"/>
</dbReference>
<evidence type="ECO:0000256" key="4">
    <source>
        <dbReference type="ARBA" id="ARBA00023027"/>
    </source>
</evidence>
<dbReference type="EC" id="1.6.5.-" evidence="6"/>
<evidence type="ECO:0000256" key="2">
    <source>
        <dbReference type="ARBA" id="ARBA00022643"/>
    </source>
</evidence>
<reference evidence="9" key="3">
    <citation type="submission" date="2019-09" db="EMBL/GenBank/DDBJ databases">
        <title>Co-occurence of chitin degradation, pigmentation and bioactivity in marine Pseudoalteromonas.</title>
        <authorList>
            <person name="Sonnenschein E.C."/>
            <person name="Bech P.K."/>
        </authorList>
    </citation>
    <scope>NUCLEOTIDE SEQUENCE</scope>
    <source>
        <strain evidence="9">S2231</strain>
        <strain evidence="10">S2233</strain>
    </source>
</reference>
<organism evidence="9 11">
    <name type="scientific">Pseudoalteromonas citrea</name>
    <dbReference type="NCBI Taxonomy" id="43655"/>
    <lineage>
        <taxon>Bacteria</taxon>
        <taxon>Pseudomonadati</taxon>
        <taxon>Pseudomonadota</taxon>
        <taxon>Gammaproteobacteria</taxon>
        <taxon>Alteromonadales</taxon>
        <taxon>Pseudoalteromonadaceae</taxon>
        <taxon>Pseudoalteromonas</taxon>
    </lineage>
</organism>
<comment type="subunit">
    <text evidence="6">Homodimer.</text>
</comment>
<dbReference type="SUPFAM" id="SSF52218">
    <property type="entry name" value="Flavoproteins"/>
    <property type="match status" value="1"/>
</dbReference>
<evidence type="ECO:0000256" key="5">
    <source>
        <dbReference type="ARBA" id="ARBA00048542"/>
    </source>
</evidence>
<evidence type="ECO:0000313" key="11">
    <source>
        <dbReference type="Proteomes" id="UP000307706"/>
    </source>
</evidence>
<feature type="binding site" evidence="6">
    <location>
        <position position="10"/>
    </location>
    <ligand>
        <name>FMN</name>
        <dbReference type="ChEBI" id="CHEBI:58210"/>
    </ligand>
</feature>
<dbReference type="Pfam" id="PF02525">
    <property type="entry name" value="Flavodoxin_2"/>
    <property type="match status" value="1"/>
</dbReference>
<reference evidence="11" key="2">
    <citation type="submission" date="2019-06" db="EMBL/GenBank/DDBJ databases">
        <title>Co-occurence of chitin degradation, pigmentation and bioactivity in marine Pseudoalteromonas.</title>
        <authorList>
            <person name="Sonnenschein E.C."/>
            <person name="Bech P.K."/>
        </authorList>
    </citation>
    <scope>NUCLEOTIDE SEQUENCE [LARGE SCALE GENOMIC DNA]</scope>
    <source>
        <strain evidence="11">S2231</strain>
        <strain evidence="8">S2233</strain>
    </source>
</reference>
<dbReference type="InterPro" id="IPR029039">
    <property type="entry name" value="Flavoprotein-like_sf"/>
</dbReference>
<feature type="domain" description="Flavodoxin-like fold" evidence="7">
    <location>
        <begin position="20"/>
        <end position="211"/>
    </location>
</feature>
<keyword evidence="3 6" id="KW-0560">Oxidoreductase</keyword>
<comment type="caution">
    <text evidence="6">Lacks conserved residue(s) required for the propagation of feature annotation.</text>
</comment>
<comment type="cofactor">
    <cofactor evidence="6">
        <name>FMN</name>
        <dbReference type="ChEBI" id="CHEBI:58210"/>
    </cofactor>
    <text evidence="6">Binds 1 FMN per subunit.</text>
</comment>
<evidence type="ECO:0000259" key="7">
    <source>
        <dbReference type="Pfam" id="PF02525"/>
    </source>
</evidence>
<evidence type="ECO:0000256" key="1">
    <source>
        <dbReference type="ARBA" id="ARBA00022630"/>
    </source>
</evidence>
<dbReference type="EMBL" id="PNCK01000090">
    <property type="protein sequence ID" value="TMP40194.1"/>
    <property type="molecule type" value="Genomic_DNA"/>
</dbReference>
<keyword evidence="1 6" id="KW-0285">Flavoprotein</keyword>
<evidence type="ECO:0000313" key="9">
    <source>
        <dbReference type="EMBL" id="TMP53812.1"/>
    </source>
</evidence>
<comment type="function">
    <text evidence="6">Also exhibits azoreductase activity. Catalyzes the reductive cleavage of the azo bond in aromatic azo compounds to the corresponding amines.</text>
</comment>
<dbReference type="GO" id="GO:0016652">
    <property type="term" value="F:oxidoreductase activity, acting on NAD(P)H as acceptor"/>
    <property type="evidence" value="ECO:0007669"/>
    <property type="project" value="UniProtKB-UniRule"/>
</dbReference>
<dbReference type="Proteomes" id="UP000307706">
    <property type="component" value="Unassembled WGS sequence"/>
</dbReference>
<accession>A0A5S3XKQ4</accession>
<dbReference type="InterPro" id="IPR023048">
    <property type="entry name" value="NADH:quinone_OxRdtase_FMN_depd"/>
</dbReference>
<dbReference type="InterPro" id="IPR003680">
    <property type="entry name" value="Flavodoxin_fold"/>
</dbReference>
<evidence type="ECO:0000256" key="6">
    <source>
        <dbReference type="HAMAP-Rule" id="MF_01216"/>
    </source>
</evidence>
<dbReference type="GO" id="GO:0010181">
    <property type="term" value="F:FMN binding"/>
    <property type="evidence" value="ECO:0007669"/>
    <property type="project" value="UniProtKB-UniRule"/>
</dbReference>
<keyword evidence="2 6" id="KW-0288">FMN</keyword>
<comment type="similarity">
    <text evidence="6">Belongs to the azoreductase type 1 family.</text>
</comment>
<evidence type="ECO:0000256" key="3">
    <source>
        <dbReference type="ARBA" id="ARBA00023002"/>
    </source>
</evidence>
<name>A0A5S3XKQ4_9GAMM</name>
<dbReference type="GO" id="GO:0009055">
    <property type="term" value="F:electron transfer activity"/>
    <property type="evidence" value="ECO:0007669"/>
    <property type="project" value="UniProtKB-UniRule"/>
</dbReference>
<evidence type="ECO:0000313" key="10">
    <source>
        <dbReference type="Proteomes" id="UP000305730"/>
    </source>
</evidence>
<dbReference type="EC" id="1.7.1.17" evidence="6"/>
<evidence type="ECO:0000313" key="8">
    <source>
        <dbReference type="EMBL" id="TMP40194.1"/>
    </source>
</evidence>
<dbReference type="InterPro" id="IPR050104">
    <property type="entry name" value="FMN-dep_NADH:Q_OxRdtase_AzoR1"/>
</dbReference>
<keyword evidence="10" id="KW-1185">Reference proteome</keyword>
<dbReference type="EMBL" id="PNCL01000141">
    <property type="protein sequence ID" value="TMP53812.1"/>
    <property type="molecule type" value="Genomic_DNA"/>
</dbReference>
<comment type="catalytic activity">
    <reaction evidence="5">
        <text>N,N-dimethyl-1,4-phenylenediamine + anthranilate + 2 NAD(+) = 2-(4-dimethylaminophenyl)diazenylbenzoate + 2 NADH + 2 H(+)</text>
        <dbReference type="Rhea" id="RHEA:55872"/>
        <dbReference type="ChEBI" id="CHEBI:15378"/>
        <dbReference type="ChEBI" id="CHEBI:15783"/>
        <dbReference type="ChEBI" id="CHEBI:16567"/>
        <dbReference type="ChEBI" id="CHEBI:57540"/>
        <dbReference type="ChEBI" id="CHEBI:57945"/>
        <dbReference type="ChEBI" id="CHEBI:71579"/>
        <dbReference type="EC" id="1.7.1.17"/>
    </reaction>
    <physiologicalReaction direction="right-to-left" evidence="5">
        <dbReference type="Rhea" id="RHEA:55874"/>
    </physiologicalReaction>
</comment>
<dbReference type="AlphaFoldDB" id="A0A5S3XKQ4"/>
<comment type="catalytic activity">
    <reaction evidence="6">
        <text>2 a quinone + NADH + H(+) = 2 a 1,4-benzosemiquinone + NAD(+)</text>
        <dbReference type="Rhea" id="RHEA:65952"/>
        <dbReference type="ChEBI" id="CHEBI:15378"/>
        <dbReference type="ChEBI" id="CHEBI:57540"/>
        <dbReference type="ChEBI" id="CHEBI:57945"/>
        <dbReference type="ChEBI" id="CHEBI:132124"/>
        <dbReference type="ChEBI" id="CHEBI:134225"/>
    </reaction>
</comment>
<gene>
    <name evidence="6" type="primary">azoR</name>
    <name evidence="9" type="ORF">CWB96_20520</name>
    <name evidence="8" type="ORF">CWB97_19620</name>
</gene>
<comment type="caution">
    <text evidence="9">The sequence shown here is derived from an EMBL/GenBank/DDBJ whole genome shotgun (WGS) entry which is preliminary data.</text>
</comment>
<dbReference type="GO" id="GO:0016655">
    <property type="term" value="F:oxidoreductase activity, acting on NAD(P)H, quinone or similar compound as acceptor"/>
    <property type="evidence" value="ECO:0007669"/>
    <property type="project" value="InterPro"/>
</dbReference>
<comment type="function">
    <text evidence="6">Quinone reductase that provides resistance to thiol-specific stress caused by electrophilic quinones.</text>
</comment>
<dbReference type="Gene3D" id="3.40.50.360">
    <property type="match status" value="1"/>
</dbReference>
<reference evidence="9 11" key="1">
    <citation type="submission" date="2017-12" db="EMBL/GenBank/DDBJ databases">
        <authorList>
            <person name="Paulsen S."/>
            <person name="Gram L.K."/>
        </authorList>
    </citation>
    <scope>NUCLEOTIDE SEQUENCE [LARGE SCALE GENOMIC DNA]</scope>
    <source>
        <strain evidence="9 11">S2231</strain>
        <strain evidence="8">S2233</strain>
    </source>
</reference>
<sequence>MTCILKIDSSVRTYTSDTAKHQSVSRQLAHNFMTEYLVENPDSIIINRDLSLTPPPFIDQAWVAASFAKEDITERELSVLQVSDTLVAEVIKADLIVMSAPMYNYGMPAVLKAWFDQVIRVNKTFSFDASLGDNALQPLLSGKTMVLLTSCGEHSFAAGQARAHMNHLGPHIKMLSRYLGVEDFYEVGSEYQEFSDERHANSVQHAQQKIASIVAQL</sequence>